<accession>A0ABP7IZ78</accession>
<evidence type="ECO:0000313" key="2">
    <source>
        <dbReference type="EMBL" id="GAA3830344.1"/>
    </source>
</evidence>
<sequence>MRFLVDNNLSPAVAKLLTDAGHEAVHLREYGLQAAPDPVVLAVPATKTGS</sequence>
<gene>
    <name evidence="2" type="ORF">GCM10022380_56220</name>
</gene>
<dbReference type="InterPro" id="IPR041049">
    <property type="entry name" value="DUF5615"/>
</dbReference>
<feature type="domain" description="DUF5615" evidence="1">
    <location>
        <begin position="1"/>
        <end position="43"/>
    </location>
</feature>
<organism evidence="2 3">
    <name type="scientific">Amycolatopsis tucumanensis</name>
    <dbReference type="NCBI Taxonomy" id="401106"/>
    <lineage>
        <taxon>Bacteria</taxon>
        <taxon>Bacillati</taxon>
        <taxon>Actinomycetota</taxon>
        <taxon>Actinomycetes</taxon>
        <taxon>Pseudonocardiales</taxon>
        <taxon>Pseudonocardiaceae</taxon>
        <taxon>Amycolatopsis</taxon>
    </lineage>
</organism>
<comment type="caution">
    <text evidence="2">The sequence shown here is derived from an EMBL/GenBank/DDBJ whole genome shotgun (WGS) entry which is preliminary data.</text>
</comment>
<name>A0ABP7IZ78_9PSEU</name>
<dbReference type="EMBL" id="BAABCM010000008">
    <property type="protein sequence ID" value="GAA3830344.1"/>
    <property type="molecule type" value="Genomic_DNA"/>
</dbReference>
<evidence type="ECO:0000259" key="1">
    <source>
        <dbReference type="Pfam" id="PF18480"/>
    </source>
</evidence>
<dbReference type="Proteomes" id="UP001501624">
    <property type="component" value="Unassembled WGS sequence"/>
</dbReference>
<reference evidence="3" key="1">
    <citation type="journal article" date="2019" name="Int. J. Syst. Evol. Microbiol.">
        <title>The Global Catalogue of Microorganisms (GCM) 10K type strain sequencing project: providing services to taxonomists for standard genome sequencing and annotation.</title>
        <authorList>
            <consortium name="The Broad Institute Genomics Platform"/>
            <consortium name="The Broad Institute Genome Sequencing Center for Infectious Disease"/>
            <person name="Wu L."/>
            <person name="Ma J."/>
        </authorList>
    </citation>
    <scope>NUCLEOTIDE SEQUENCE [LARGE SCALE GENOMIC DNA]</scope>
    <source>
        <strain evidence="3">JCM 17017</strain>
    </source>
</reference>
<evidence type="ECO:0000313" key="3">
    <source>
        <dbReference type="Proteomes" id="UP001501624"/>
    </source>
</evidence>
<protein>
    <recommendedName>
        <fullName evidence="1">DUF5615 domain-containing protein</fullName>
    </recommendedName>
</protein>
<proteinExistence type="predicted"/>
<dbReference type="Pfam" id="PF18480">
    <property type="entry name" value="DUF5615"/>
    <property type="match status" value="1"/>
</dbReference>
<keyword evidence="3" id="KW-1185">Reference proteome</keyword>